<accession>A0A538U994</accession>
<dbReference type="PANTHER" id="PTHR42776">
    <property type="entry name" value="SERINE PEPTIDASE S9 FAMILY MEMBER"/>
    <property type="match status" value="1"/>
</dbReference>
<keyword evidence="1" id="KW-0378">Hydrolase</keyword>
<dbReference type="Proteomes" id="UP000319771">
    <property type="component" value="Unassembled WGS sequence"/>
</dbReference>
<dbReference type="InterPro" id="IPR001375">
    <property type="entry name" value="Peptidase_S9_cat"/>
</dbReference>
<feature type="region of interest" description="Disordered" evidence="2">
    <location>
        <begin position="1"/>
        <end position="158"/>
    </location>
</feature>
<feature type="domain" description="Peptidase S9 prolyl oligopeptidase catalytic" evidence="3">
    <location>
        <begin position="459"/>
        <end position="613"/>
    </location>
</feature>
<dbReference type="InterPro" id="IPR029058">
    <property type="entry name" value="AB_hydrolase_fold"/>
</dbReference>
<feature type="compositionally biased region" description="Basic residues" evidence="2">
    <location>
        <begin position="16"/>
        <end position="26"/>
    </location>
</feature>
<dbReference type="GO" id="GO:0004252">
    <property type="term" value="F:serine-type endopeptidase activity"/>
    <property type="evidence" value="ECO:0007669"/>
    <property type="project" value="TreeGrafter"/>
</dbReference>
<proteinExistence type="predicted"/>
<gene>
    <name evidence="4" type="ORF">E6K81_07425</name>
</gene>
<feature type="compositionally biased region" description="Basic and acidic residues" evidence="2">
    <location>
        <begin position="60"/>
        <end position="69"/>
    </location>
</feature>
<organism evidence="4 5">
    <name type="scientific">Eiseniibacteriota bacterium</name>
    <dbReference type="NCBI Taxonomy" id="2212470"/>
    <lineage>
        <taxon>Bacteria</taxon>
        <taxon>Candidatus Eiseniibacteriota</taxon>
    </lineage>
</organism>
<feature type="compositionally biased region" description="Basic residues" evidence="2">
    <location>
        <begin position="127"/>
        <end position="136"/>
    </location>
</feature>
<dbReference type="SUPFAM" id="SSF53474">
    <property type="entry name" value="alpha/beta-Hydrolases"/>
    <property type="match status" value="1"/>
</dbReference>
<reference evidence="4 5" key="1">
    <citation type="journal article" date="2019" name="Nat. Microbiol.">
        <title>Mediterranean grassland soil C-N compound turnover is dependent on rainfall and depth, and is mediated by genomically divergent microorganisms.</title>
        <authorList>
            <person name="Diamond S."/>
            <person name="Andeer P.F."/>
            <person name="Li Z."/>
            <person name="Crits-Christoph A."/>
            <person name="Burstein D."/>
            <person name="Anantharaman K."/>
            <person name="Lane K.R."/>
            <person name="Thomas B.C."/>
            <person name="Pan C."/>
            <person name="Northen T.R."/>
            <person name="Banfield J.F."/>
        </authorList>
    </citation>
    <scope>NUCLEOTIDE SEQUENCE [LARGE SCALE GENOMIC DNA]</scope>
    <source>
        <strain evidence="4">WS_11</strain>
    </source>
</reference>
<comment type="caution">
    <text evidence="4">The sequence shown here is derived from an EMBL/GenBank/DDBJ whole genome shotgun (WGS) entry which is preliminary data.</text>
</comment>
<feature type="compositionally biased region" description="Basic and acidic residues" evidence="2">
    <location>
        <begin position="81"/>
        <end position="101"/>
    </location>
</feature>
<dbReference type="Gene3D" id="3.40.50.1820">
    <property type="entry name" value="alpha/beta hydrolase"/>
    <property type="match status" value="1"/>
</dbReference>
<feature type="region of interest" description="Disordered" evidence="2">
    <location>
        <begin position="173"/>
        <end position="213"/>
    </location>
</feature>
<dbReference type="EMBL" id="VBPB01000107">
    <property type="protein sequence ID" value="TMQ72473.1"/>
    <property type="molecule type" value="Genomic_DNA"/>
</dbReference>
<evidence type="ECO:0000256" key="2">
    <source>
        <dbReference type="SAM" id="MobiDB-lite"/>
    </source>
</evidence>
<evidence type="ECO:0000313" key="5">
    <source>
        <dbReference type="Proteomes" id="UP000319771"/>
    </source>
</evidence>
<feature type="region of interest" description="Disordered" evidence="2">
    <location>
        <begin position="245"/>
        <end position="285"/>
    </location>
</feature>
<protein>
    <submittedName>
        <fullName evidence="4">S9 family peptidase</fullName>
    </submittedName>
</protein>
<dbReference type="PANTHER" id="PTHR42776:SF28">
    <property type="entry name" value="GLUTAMYL ENDOPEPTIDASE, CHLOROPLASTIC-RELATED"/>
    <property type="match status" value="1"/>
</dbReference>
<dbReference type="Pfam" id="PF00326">
    <property type="entry name" value="Peptidase_S9"/>
    <property type="match status" value="1"/>
</dbReference>
<evidence type="ECO:0000259" key="3">
    <source>
        <dbReference type="Pfam" id="PF00326"/>
    </source>
</evidence>
<dbReference type="AlphaFoldDB" id="A0A538U994"/>
<evidence type="ECO:0000313" key="4">
    <source>
        <dbReference type="EMBL" id="TMQ72473.1"/>
    </source>
</evidence>
<dbReference type="GO" id="GO:0006508">
    <property type="term" value="P:proteolysis"/>
    <property type="evidence" value="ECO:0007669"/>
    <property type="project" value="InterPro"/>
</dbReference>
<evidence type="ECO:0000256" key="1">
    <source>
        <dbReference type="ARBA" id="ARBA00022801"/>
    </source>
</evidence>
<name>A0A538U994_UNCEI</name>
<feature type="compositionally biased region" description="Low complexity" evidence="2">
    <location>
        <begin position="103"/>
        <end position="120"/>
    </location>
</feature>
<sequence>MVERRPHPLVPDGAGRRGRPRGRGPHPGRAAGAGRGGTPDAAAHGARRAAQRGRSGPLGRVRDLADHQGDRRRRGAPAGRGGRDDLELGDRPRRVAPDRRAAGRAGAARLPDPAVPAHGRAVGGGRHAGRHARRGAAQRPECGLERGPARAARGDVGPGRAGHLVLLVAGHARRRSAQGDQGHHPRPARHRSADAAGPALHRRGEGSPGQRRAVRGGLLDRGRAAAGAPRGLSAAPSHALDLDRARPASAHAPHAHRPLDRRGVRRSGRPALQARGPPDGQRPFLDRMDLATGRTTRVFESDAAHLEPVVVLLAADGKPFITLRQSNREAPNYFVRKAGEQAGRALSDFTDPAPALTASQRFQFKFTRSDSVVLNAEAVLPADWKPGTRLPTIFWVYPNDYRSAAAASQNRRSPNRFPSQSTLNPEVLVTQGYAVVYPDIAVVGTNDKYVEEIGMSAKAAIDECARRGFCDPERVGVGGHSYGAFSTANLLAHTDLFKAGTASDGAYNRALTPFTFQAEERTLWEAPDTYLAMSPFLHADHIDRPLLLLHNLDDTNVGTNPIQSQRMFEALNGLGKTVTLVEYPYEDHGPVARETVLDYWARLIDWFDRYVKKSPGGAAAPAGGSAR</sequence>